<dbReference type="Proteomes" id="UP000095282">
    <property type="component" value="Unplaced"/>
</dbReference>
<reference evidence="2" key="1">
    <citation type="submission" date="2016-11" db="UniProtKB">
        <authorList>
            <consortium name="WormBaseParasite"/>
        </authorList>
    </citation>
    <scope>IDENTIFICATION</scope>
</reference>
<proteinExistence type="predicted"/>
<keyword evidence="1" id="KW-1185">Reference proteome</keyword>
<organism evidence="1 2">
    <name type="scientific">Caenorhabditis tropicalis</name>
    <dbReference type="NCBI Taxonomy" id="1561998"/>
    <lineage>
        <taxon>Eukaryota</taxon>
        <taxon>Metazoa</taxon>
        <taxon>Ecdysozoa</taxon>
        <taxon>Nematoda</taxon>
        <taxon>Chromadorea</taxon>
        <taxon>Rhabditida</taxon>
        <taxon>Rhabditina</taxon>
        <taxon>Rhabditomorpha</taxon>
        <taxon>Rhabditoidea</taxon>
        <taxon>Rhabditidae</taxon>
        <taxon>Peloderinae</taxon>
        <taxon>Caenorhabditis</taxon>
    </lineage>
</organism>
<dbReference type="AlphaFoldDB" id="A0A1I7UPY5"/>
<accession>A0A1I7UPY5</accession>
<dbReference type="WBParaSite" id="Csp11.Scaffold630.g18176.t1">
    <property type="protein sequence ID" value="Csp11.Scaffold630.g18176.t1"/>
    <property type="gene ID" value="Csp11.Scaffold630.g18176"/>
</dbReference>
<evidence type="ECO:0000313" key="1">
    <source>
        <dbReference type="Proteomes" id="UP000095282"/>
    </source>
</evidence>
<protein>
    <submittedName>
        <fullName evidence="2">AAA-ATPase_like domain-containing protein</fullName>
    </submittedName>
</protein>
<sequence>MLSVESDVLALADKDYRPFVEDYMNKLTYYLNMPNNIITSAGLTASDVSGCRIVFLVVLKGGNKNF</sequence>
<name>A0A1I7UPY5_9PELO</name>
<evidence type="ECO:0000313" key="2">
    <source>
        <dbReference type="WBParaSite" id="Csp11.Scaffold630.g18176.t1"/>
    </source>
</evidence>